<comment type="caution">
    <text evidence="1">The sequence shown here is derived from an EMBL/GenBank/DDBJ whole genome shotgun (WGS) entry which is preliminary data.</text>
</comment>
<organism evidence="1 2">
    <name type="scientific">Faecalitalea cylindroides</name>
    <dbReference type="NCBI Taxonomy" id="39483"/>
    <lineage>
        <taxon>Bacteria</taxon>
        <taxon>Bacillati</taxon>
        <taxon>Bacillota</taxon>
        <taxon>Erysipelotrichia</taxon>
        <taxon>Erysipelotrichales</taxon>
        <taxon>Erysipelotrichaceae</taxon>
        <taxon>Faecalitalea</taxon>
    </lineage>
</organism>
<gene>
    <name evidence="1" type="ORF">B5F14_06585</name>
</gene>
<proteinExistence type="predicted"/>
<name>A0A1Y4LTX1_9FIRM</name>
<protein>
    <recommendedName>
        <fullName evidence="3">HK97 gp10 family phage protein</fullName>
    </recommendedName>
</protein>
<evidence type="ECO:0000313" key="1">
    <source>
        <dbReference type="EMBL" id="OUP60078.1"/>
    </source>
</evidence>
<accession>A0A1Y4LTX1</accession>
<dbReference type="RefSeq" id="WP_087158745.1">
    <property type="nucleotide sequence ID" value="NZ_NFKM01000011.1"/>
</dbReference>
<dbReference type="EMBL" id="NFKM01000011">
    <property type="protein sequence ID" value="OUP60078.1"/>
    <property type="molecule type" value="Genomic_DNA"/>
</dbReference>
<sequence>MAKIEMGKGFDAYLSALEKWEKKDNVPVMKMALYDGASVVLDALHQEISTWSGTDPMNGPTSIDKEDLLKGLGISPMDYNGNDVDVKIGFAGYGHKTAKYNEKGVPIPMIARSIIAGTSFRNKYDFVGKVVRKTRNQSIEKMDETLNKEIEKRLSNG</sequence>
<evidence type="ECO:0000313" key="2">
    <source>
        <dbReference type="Proteomes" id="UP000195447"/>
    </source>
</evidence>
<reference evidence="2" key="1">
    <citation type="submission" date="2017-04" db="EMBL/GenBank/DDBJ databases">
        <title>Function of individual gut microbiota members based on whole genome sequencing of pure cultures obtained from chicken caecum.</title>
        <authorList>
            <person name="Medvecky M."/>
            <person name="Cejkova D."/>
            <person name="Polansky O."/>
            <person name="Karasova D."/>
            <person name="Kubasova T."/>
            <person name="Cizek A."/>
            <person name="Rychlik I."/>
        </authorList>
    </citation>
    <scope>NUCLEOTIDE SEQUENCE [LARGE SCALE GENOMIC DNA]</scope>
    <source>
        <strain evidence="2">An178</strain>
    </source>
</reference>
<evidence type="ECO:0008006" key="3">
    <source>
        <dbReference type="Google" id="ProtNLM"/>
    </source>
</evidence>
<dbReference type="AlphaFoldDB" id="A0A1Y4LTX1"/>
<dbReference type="Proteomes" id="UP000195447">
    <property type="component" value="Unassembled WGS sequence"/>
</dbReference>
<keyword evidence="2" id="KW-1185">Reference proteome</keyword>